<feature type="transmembrane region" description="Helical" evidence="2">
    <location>
        <begin position="95"/>
        <end position="113"/>
    </location>
</feature>
<keyword evidence="2" id="KW-0472">Membrane</keyword>
<dbReference type="RefSeq" id="WP_074269184.1">
    <property type="nucleotide sequence ID" value="NZ_FSRM01000002.1"/>
</dbReference>
<feature type="transmembrane region" description="Helical" evidence="2">
    <location>
        <begin position="6"/>
        <end position="26"/>
    </location>
</feature>
<dbReference type="Proteomes" id="UP000184693">
    <property type="component" value="Unassembled WGS sequence"/>
</dbReference>
<name>A0A1N6KL56_9BURK</name>
<feature type="transmembrane region" description="Helical" evidence="2">
    <location>
        <begin position="191"/>
        <end position="212"/>
    </location>
</feature>
<evidence type="ECO:0000313" key="3">
    <source>
        <dbReference type="EMBL" id="SIO57240.1"/>
    </source>
</evidence>
<accession>A0A1N6KL56</accession>
<feature type="transmembrane region" description="Helical" evidence="2">
    <location>
        <begin position="38"/>
        <end position="58"/>
    </location>
</feature>
<dbReference type="AlphaFoldDB" id="A0A1N6KL56"/>
<proteinExistence type="predicted"/>
<feature type="transmembrane region" description="Helical" evidence="2">
    <location>
        <begin position="152"/>
        <end position="171"/>
    </location>
</feature>
<dbReference type="EMBL" id="FSRM01000002">
    <property type="protein sequence ID" value="SIO57240.1"/>
    <property type="molecule type" value="Genomic_DNA"/>
</dbReference>
<feature type="region of interest" description="Disordered" evidence="1">
    <location>
        <begin position="236"/>
        <end position="255"/>
    </location>
</feature>
<evidence type="ECO:0000313" key="4">
    <source>
        <dbReference type="Proteomes" id="UP000184693"/>
    </source>
</evidence>
<organism evidence="3 4">
    <name type="scientific">Paraburkholderia phenazinium</name>
    <dbReference type="NCBI Taxonomy" id="60549"/>
    <lineage>
        <taxon>Bacteria</taxon>
        <taxon>Pseudomonadati</taxon>
        <taxon>Pseudomonadota</taxon>
        <taxon>Betaproteobacteria</taxon>
        <taxon>Burkholderiales</taxon>
        <taxon>Burkholderiaceae</taxon>
        <taxon>Paraburkholderia</taxon>
    </lineage>
</organism>
<gene>
    <name evidence="3" type="ORF">SAMN05444168_7501</name>
</gene>
<keyword evidence="2" id="KW-1133">Transmembrane helix</keyword>
<keyword evidence="2" id="KW-0812">Transmembrane</keyword>
<feature type="transmembrane region" description="Helical" evidence="2">
    <location>
        <begin position="119"/>
        <end position="140"/>
    </location>
</feature>
<sequence>MKFDVATFNSICLMTFLCSGIVSIALSRIFERVAAFRFWSAAFFLMSAAAACFGLHLIWNTSALLVATATFSLQSRILIWVGTRALFGATTSLRVALAVTAVFCVLFSLAHLLHAPIVVRASLLTLFFLPCRALTLYEVCRRRRPDLGPARMMVAIASVIACLNAVVPLTLVLLNRANASLILGNPQSTSAVYAVVFAGDLLLVIGLIMLALQQVLAEQRMLANLDKGAAQRPGLLNPALRPEGPNLSGSAALPD</sequence>
<dbReference type="OrthoDB" id="9079860at2"/>
<evidence type="ECO:0000256" key="2">
    <source>
        <dbReference type="SAM" id="Phobius"/>
    </source>
</evidence>
<evidence type="ECO:0000256" key="1">
    <source>
        <dbReference type="SAM" id="MobiDB-lite"/>
    </source>
</evidence>
<protein>
    <submittedName>
        <fullName evidence="3">Uncharacterized protein</fullName>
    </submittedName>
</protein>
<reference evidence="3 4" key="1">
    <citation type="submission" date="2016-11" db="EMBL/GenBank/DDBJ databases">
        <authorList>
            <person name="Jaros S."/>
            <person name="Januszkiewicz K."/>
            <person name="Wedrychowicz H."/>
        </authorList>
    </citation>
    <scope>NUCLEOTIDE SEQUENCE [LARGE SCALE GENOMIC DNA]</scope>
    <source>
        <strain evidence="3 4">GAS86</strain>
    </source>
</reference>